<feature type="region of interest" description="Disordered" evidence="1">
    <location>
        <begin position="41"/>
        <end position="81"/>
    </location>
</feature>
<dbReference type="EMBL" id="JAQGDS010000012">
    <property type="protein sequence ID" value="KAJ6256657.1"/>
    <property type="molecule type" value="Genomic_DNA"/>
</dbReference>
<proteinExistence type="predicted"/>
<feature type="compositionally biased region" description="Basic and acidic residues" evidence="1">
    <location>
        <begin position="1"/>
        <end position="10"/>
    </location>
</feature>
<feature type="compositionally biased region" description="Polar residues" evidence="1">
    <location>
        <begin position="42"/>
        <end position="52"/>
    </location>
</feature>
<gene>
    <name evidence="2" type="ORF">Dda_8522</name>
</gene>
<reference evidence="2" key="1">
    <citation type="submission" date="2023-01" db="EMBL/GenBank/DDBJ databases">
        <title>The chitinases involved in constricting ring structure development in the nematode-trapping fungus Drechslerella dactyloides.</title>
        <authorList>
            <person name="Wang R."/>
            <person name="Zhang L."/>
            <person name="Tang P."/>
            <person name="Li S."/>
            <person name="Liang L."/>
        </authorList>
    </citation>
    <scope>NUCLEOTIDE SEQUENCE</scope>
    <source>
        <strain evidence="2">YMF1.00031</strain>
    </source>
</reference>
<accession>A0AAD6NFX7</accession>
<dbReference type="AlphaFoldDB" id="A0AAD6NFX7"/>
<feature type="region of interest" description="Disordered" evidence="1">
    <location>
        <begin position="1"/>
        <end position="24"/>
    </location>
</feature>
<evidence type="ECO:0000313" key="3">
    <source>
        <dbReference type="Proteomes" id="UP001221413"/>
    </source>
</evidence>
<sequence length="81" mass="8793">MRADSRDSRQPPDSTPRATAWPTVTFDTGHEHIRVGQGHCLSPQQTTANSGIGTFPSGYPQDQLRRASGVRRHPVASATQP</sequence>
<evidence type="ECO:0000313" key="2">
    <source>
        <dbReference type="EMBL" id="KAJ6256657.1"/>
    </source>
</evidence>
<name>A0AAD6NFX7_DREDA</name>
<comment type="caution">
    <text evidence="2">The sequence shown here is derived from an EMBL/GenBank/DDBJ whole genome shotgun (WGS) entry which is preliminary data.</text>
</comment>
<organism evidence="2 3">
    <name type="scientific">Drechslerella dactyloides</name>
    <name type="common">Nematode-trapping fungus</name>
    <name type="synonym">Arthrobotrys dactyloides</name>
    <dbReference type="NCBI Taxonomy" id="74499"/>
    <lineage>
        <taxon>Eukaryota</taxon>
        <taxon>Fungi</taxon>
        <taxon>Dikarya</taxon>
        <taxon>Ascomycota</taxon>
        <taxon>Pezizomycotina</taxon>
        <taxon>Orbiliomycetes</taxon>
        <taxon>Orbiliales</taxon>
        <taxon>Orbiliaceae</taxon>
        <taxon>Drechslerella</taxon>
    </lineage>
</organism>
<keyword evidence="3" id="KW-1185">Reference proteome</keyword>
<protein>
    <submittedName>
        <fullName evidence="2">Uncharacterized protein</fullName>
    </submittedName>
</protein>
<dbReference type="Proteomes" id="UP001221413">
    <property type="component" value="Unassembled WGS sequence"/>
</dbReference>
<evidence type="ECO:0000256" key="1">
    <source>
        <dbReference type="SAM" id="MobiDB-lite"/>
    </source>
</evidence>